<evidence type="ECO:0000256" key="1">
    <source>
        <dbReference type="SAM" id="Phobius"/>
    </source>
</evidence>
<feature type="transmembrane region" description="Helical" evidence="1">
    <location>
        <begin position="51"/>
        <end position="70"/>
    </location>
</feature>
<reference evidence="2" key="1">
    <citation type="submission" date="2013-08" db="EMBL/GenBank/DDBJ databases">
        <authorList>
            <person name="Mendez C."/>
            <person name="Richter M."/>
            <person name="Ferrer M."/>
            <person name="Sanchez J."/>
        </authorList>
    </citation>
    <scope>NUCLEOTIDE SEQUENCE</scope>
</reference>
<sequence>LDPGKVIEEMPELKFFIRTVGGRYSKTLALSLGLIIYTWYFTKRVNQSDFLVLYSAAAAVTHHVSPYPAFGSPSVYSGSSFVYPYISAYLFVPFTWLSPVHAEYAFVVISLVSICASL</sequence>
<organism evidence="2">
    <name type="scientific">mine drainage metagenome</name>
    <dbReference type="NCBI Taxonomy" id="410659"/>
    <lineage>
        <taxon>unclassified sequences</taxon>
        <taxon>metagenomes</taxon>
        <taxon>ecological metagenomes</taxon>
    </lineage>
</organism>
<dbReference type="AlphaFoldDB" id="T1AW71"/>
<feature type="non-terminal residue" evidence="2">
    <location>
        <position position="118"/>
    </location>
</feature>
<proteinExistence type="predicted"/>
<evidence type="ECO:0000313" key="2">
    <source>
        <dbReference type="EMBL" id="EQD46350.1"/>
    </source>
</evidence>
<keyword evidence="1" id="KW-0812">Transmembrane</keyword>
<keyword evidence="1" id="KW-0472">Membrane</keyword>
<keyword evidence="1" id="KW-1133">Transmembrane helix</keyword>
<accession>T1AW71</accession>
<feature type="transmembrane region" description="Helical" evidence="1">
    <location>
        <begin position="90"/>
        <end position="116"/>
    </location>
</feature>
<feature type="transmembrane region" description="Helical" evidence="1">
    <location>
        <begin position="20"/>
        <end position="39"/>
    </location>
</feature>
<comment type="caution">
    <text evidence="2">The sequence shown here is derived from an EMBL/GenBank/DDBJ whole genome shotgun (WGS) entry which is preliminary data.</text>
</comment>
<reference evidence="2" key="2">
    <citation type="journal article" date="2014" name="ISME J.">
        <title>Microbial stratification in low pH oxic and suboxic macroscopic growths along an acid mine drainage.</title>
        <authorList>
            <person name="Mendez-Garcia C."/>
            <person name="Mesa V."/>
            <person name="Sprenger R.R."/>
            <person name="Richter M."/>
            <person name="Diez M.S."/>
            <person name="Solano J."/>
            <person name="Bargiela R."/>
            <person name="Golyshina O.V."/>
            <person name="Manteca A."/>
            <person name="Ramos J.L."/>
            <person name="Gallego J.R."/>
            <person name="Llorente I."/>
            <person name="Martins Dos Santos V.A."/>
            <person name="Jensen O.N."/>
            <person name="Pelaez A.I."/>
            <person name="Sanchez J."/>
            <person name="Ferrer M."/>
        </authorList>
    </citation>
    <scope>NUCLEOTIDE SEQUENCE</scope>
</reference>
<feature type="non-terminal residue" evidence="2">
    <location>
        <position position="1"/>
    </location>
</feature>
<protein>
    <submittedName>
        <fullName evidence="2">Uncharacterized protein</fullName>
    </submittedName>
</protein>
<gene>
    <name evidence="2" type="ORF">B2A_08923</name>
</gene>
<name>T1AW71_9ZZZZ</name>
<dbReference type="EMBL" id="AUZZ01006438">
    <property type="protein sequence ID" value="EQD46350.1"/>
    <property type="molecule type" value="Genomic_DNA"/>
</dbReference>